<dbReference type="EMBL" id="CM017883">
    <property type="protein sequence ID" value="KAG1365694.1"/>
    <property type="molecule type" value="Genomic_DNA"/>
</dbReference>
<dbReference type="InterPro" id="IPR029688">
    <property type="entry name" value="ICR"/>
</dbReference>
<evidence type="ECO:0000256" key="1">
    <source>
        <dbReference type="ARBA" id="ARBA00009778"/>
    </source>
</evidence>
<feature type="region of interest" description="Disordered" evidence="4">
    <location>
        <begin position="577"/>
        <end position="598"/>
    </location>
</feature>
<organism evidence="5 6">
    <name type="scientific">Cocos nucifera</name>
    <name type="common">Coconut palm</name>
    <dbReference type="NCBI Taxonomy" id="13894"/>
    <lineage>
        <taxon>Eukaryota</taxon>
        <taxon>Viridiplantae</taxon>
        <taxon>Streptophyta</taxon>
        <taxon>Embryophyta</taxon>
        <taxon>Tracheophyta</taxon>
        <taxon>Spermatophyta</taxon>
        <taxon>Magnoliopsida</taxon>
        <taxon>Liliopsida</taxon>
        <taxon>Arecaceae</taxon>
        <taxon>Arecoideae</taxon>
        <taxon>Cocoseae</taxon>
        <taxon>Attaleinae</taxon>
        <taxon>Cocos</taxon>
    </lineage>
</organism>
<feature type="region of interest" description="Disordered" evidence="4">
    <location>
        <begin position="1"/>
        <end position="70"/>
    </location>
</feature>
<dbReference type="PANTHER" id="PTHR34224">
    <property type="entry name" value="INTERACTOR OF CONSTITUTIVE ACTIVE ROPS 2, CHLOROPLASTIC-RELATED"/>
    <property type="match status" value="1"/>
</dbReference>
<evidence type="ECO:0000313" key="6">
    <source>
        <dbReference type="Proteomes" id="UP000797356"/>
    </source>
</evidence>
<evidence type="ECO:0000256" key="2">
    <source>
        <dbReference type="ARBA" id="ARBA00023054"/>
    </source>
</evidence>
<protein>
    <submittedName>
        <fullName evidence="5">Interactor of constitutive active ROPs 2, chloroplastic</fullName>
    </submittedName>
</protein>
<proteinExistence type="inferred from homology"/>
<comment type="similarity">
    <text evidence="1">Belongs to the ICR family.</text>
</comment>
<evidence type="ECO:0000256" key="3">
    <source>
        <dbReference type="SAM" id="Coils"/>
    </source>
</evidence>
<reference evidence="5" key="1">
    <citation type="journal article" date="2017" name="Gigascience">
        <title>The genome draft of coconut (Cocos nucifera).</title>
        <authorList>
            <person name="Xiao Y."/>
            <person name="Xu P."/>
            <person name="Fan H."/>
            <person name="Baudouin L."/>
            <person name="Xia W."/>
            <person name="Bocs S."/>
            <person name="Xu J."/>
            <person name="Li Q."/>
            <person name="Guo A."/>
            <person name="Zhou L."/>
            <person name="Li J."/>
            <person name="Wu Y."/>
            <person name="Ma Z."/>
            <person name="Armero A."/>
            <person name="Issali A.E."/>
            <person name="Liu N."/>
            <person name="Peng M."/>
            <person name="Yang Y."/>
        </authorList>
    </citation>
    <scope>NUCLEOTIDE SEQUENCE</scope>
    <source>
        <tissue evidence="5">Spear leaf of Hainan Tall coconut</tissue>
    </source>
</reference>
<feature type="coiled-coil region" evidence="3">
    <location>
        <begin position="433"/>
        <end position="541"/>
    </location>
</feature>
<sequence length="611" mass="68998">MGKSGSVEGPQRTSPATPRLNRLPKAAGSEPDSASPTCPSTKTLTDRSPKVIERRSHRTPVCEKKRPSRVAELECQLVQLQEDLKKAKEQLSSSESSKKRAKQEAEEAKKQLLVVSAKLEDSQRQLVEFSAAEEARLQELCKISQERDRAWQSELEALQEQHSVDSAALASSMNETQRLKLQLEMVLKSEAAQARQSEVENSEIQALKRDLEEAISIIGSLKVQLRDSEKAEADAKATVIETKQQLEIARTAIENLLSDGSKFMDSFSLVASELEESRARVNSLEEVVRKLQEAQSRACSQALVHHNGDCHDSQKIRYNSLELEVEQLRSALEAAEMKYQEEQIKKIVQTQHAHELMEQMKIDSRVRETELESAVNNSKTEIIILKASLYDKEVELRSLSDMNRRLHEELEKGGTNQMESDLSLKLKQSIASIRELKVDLMDKETTLQSISEENEQLKSEMRKREMDSHKAYEAAIAEVELARAAEEEAMTRLGFVTEEADKSSMRASRVAEQLDAAKALKSEMEAELRRLRVQADQWRKAAEAAMAVLTASNNERLVERTGSLDFEYHSVDKKLMGSPLSDDLDDESQRKKNNNMLRRISGLWKKGQKLS</sequence>
<accession>A0A8K0IRQ1</accession>
<feature type="coiled-coil region" evidence="3">
    <location>
        <begin position="274"/>
        <end position="345"/>
    </location>
</feature>
<evidence type="ECO:0000256" key="4">
    <source>
        <dbReference type="SAM" id="MobiDB-lite"/>
    </source>
</evidence>
<dbReference type="PANTHER" id="PTHR34224:SF4">
    <property type="entry name" value="INTERACTOR OF CONSTITUTIVE ACTIVE ROPS 2, CHLOROPLASTIC"/>
    <property type="match status" value="1"/>
</dbReference>
<keyword evidence="2 3" id="KW-0175">Coiled coil</keyword>
<evidence type="ECO:0000313" key="5">
    <source>
        <dbReference type="EMBL" id="KAG1365694.1"/>
    </source>
</evidence>
<dbReference type="AlphaFoldDB" id="A0A8K0IRQ1"/>
<feature type="compositionally biased region" description="Basic and acidic residues" evidence="4">
    <location>
        <begin position="44"/>
        <end position="70"/>
    </location>
</feature>
<gene>
    <name evidence="5" type="ORF">COCNU_12G006940</name>
</gene>
<dbReference type="OrthoDB" id="1932291at2759"/>
<name>A0A8K0IRQ1_COCNU</name>
<reference evidence="5" key="2">
    <citation type="submission" date="2019-07" db="EMBL/GenBank/DDBJ databases">
        <authorList>
            <person name="Yang Y."/>
            <person name="Bocs S."/>
            <person name="Baudouin L."/>
        </authorList>
    </citation>
    <scope>NUCLEOTIDE SEQUENCE</scope>
    <source>
        <tissue evidence="5">Spear leaf of Hainan Tall coconut</tissue>
    </source>
</reference>
<feature type="region of interest" description="Disordered" evidence="4">
    <location>
        <begin position="85"/>
        <end position="104"/>
    </location>
</feature>
<comment type="caution">
    <text evidence="5">The sequence shown here is derived from an EMBL/GenBank/DDBJ whole genome shotgun (WGS) entry which is preliminary data.</text>
</comment>
<feature type="compositionally biased region" description="Polar residues" evidence="4">
    <location>
        <begin position="32"/>
        <end position="43"/>
    </location>
</feature>
<keyword evidence="6" id="KW-1185">Reference proteome</keyword>
<feature type="coiled-coil region" evidence="3">
    <location>
        <begin position="194"/>
        <end position="224"/>
    </location>
</feature>
<dbReference type="Proteomes" id="UP000797356">
    <property type="component" value="Chromosome 12"/>
</dbReference>